<feature type="domain" description="RNA polymerase sigma-70 region 4" evidence="7">
    <location>
        <begin position="242"/>
        <end position="289"/>
    </location>
</feature>
<gene>
    <name evidence="8" type="ORF">GCM10010170_010440</name>
</gene>
<dbReference type="InterPro" id="IPR013324">
    <property type="entry name" value="RNA_pol_sigma_r3/r4-like"/>
</dbReference>
<keyword evidence="4" id="KW-0804">Transcription</keyword>
<dbReference type="NCBIfam" id="TIGR02937">
    <property type="entry name" value="sigma70-ECF"/>
    <property type="match status" value="1"/>
</dbReference>
<dbReference type="InterPro" id="IPR014284">
    <property type="entry name" value="RNA_pol_sigma-70_dom"/>
</dbReference>
<evidence type="ECO:0000313" key="8">
    <source>
        <dbReference type="EMBL" id="GAA2331750.1"/>
    </source>
</evidence>
<keyword evidence="9" id="KW-1185">Reference proteome</keyword>
<dbReference type="InterPro" id="IPR007630">
    <property type="entry name" value="RNA_pol_sigma70_r4"/>
</dbReference>
<dbReference type="PANTHER" id="PTHR30385">
    <property type="entry name" value="SIGMA FACTOR F FLAGELLAR"/>
    <property type="match status" value="1"/>
</dbReference>
<keyword evidence="3" id="KW-0238">DNA-binding</keyword>
<dbReference type="RefSeq" id="WP_344611064.1">
    <property type="nucleotide sequence ID" value="NZ_BAAARV010000006.1"/>
</dbReference>
<accession>A0ABP5SI81</accession>
<feature type="region of interest" description="Disordered" evidence="5">
    <location>
        <begin position="1"/>
        <end position="46"/>
    </location>
</feature>
<feature type="compositionally biased region" description="Pro residues" evidence="5">
    <location>
        <begin position="20"/>
        <end position="29"/>
    </location>
</feature>
<reference evidence="9" key="1">
    <citation type="journal article" date="2019" name="Int. J. Syst. Evol. Microbiol.">
        <title>The Global Catalogue of Microorganisms (GCM) 10K type strain sequencing project: providing services to taxonomists for standard genome sequencing and annotation.</title>
        <authorList>
            <consortium name="The Broad Institute Genomics Platform"/>
            <consortium name="The Broad Institute Genome Sequencing Center for Infectious Disease"/>
            <person name="Wu L."/>
            <person name="Ma J."/>
        </authorList>
    </citation>
    <scope>NUCLEOTIDE SEQUENCE [LARGE SCALE GENOMIC DNA]</scope>
    <source>
        <strain evidence="9">JCM 3272</strain>
    </source>
</reference>
<dbReference type="Pfam" id="PF04542">
    <property type="entry name" value="Sigma70_r2"/>
    <property type="match status" value="1"/>
</dbReference>
<evidence type="ECO:0000259" key="7">
    <source>
        <dbReference type="Pfam" id="PF04545"/>
    </source>
</evidence>
<evidence type="ECO:0000256" key="3">
    <source>
        <dbReference type="ARBA" id="ARBA00023125"/>
    </source>
</evidence>
<evidence type="ECO:0000259" key="6">
    <source>
        <dbReference type="Pfam" id="PF04542"/>
    </source>
</evidence>
<dbReference type="InterPro" id="IPR013325">
    <property type="entry name" value="RNA_pol_sigma_r2"/>
</dbReference>
<evidence type="ECO:0000256" key="2">
    <source>
        <dbReference type="ARBA" id="ARBA00023082"/>
    </source>
</evidence>
<comment type="caution">
    <text evidence="8">The sequence shown here is derived from an EMBL/GenBank/DDBJ whole genome shotgun (WGS) entry which is preliminary data.</text>
</comment>
<evidence type="ECO:0000256" key="5">
    <source>
        <dbReference type="SAM" id="MobiDB-lite"/>
    </source>
</evidence>
<dbReference type="InterPro" id="IPR000943">
    <property type="entry name" value="RNA_pol_sigma70"/>
</dbReference>
<dbReference type="SUPFAM" id="SSF88659">
    <property type="entry name" value="Sigma3 and sigma4 domains of RNA polymerase sigma factors"/>
    <property type="match status" value="2"/>
</dbReference>
<organism evidence="8 9">
    <name type="scientific">Dactylosporangium salmoneum</name>
    <dbReference type="NCBI Taxonomy" id="53361"/>
    <lineage>
        <taxon>Bacteria</taxon>
        <taxon>Bacillati</taxon>
        <taxon>Actinomycetota</taxon>
        <taxon>Actinomycetes</taxon>
        <taxon>Micromonosporales</taxon>
        <taxon>Micromonosporaceae</taxon>
        <taxon>Dactylosporangium</taxon>
    </lineage>
</organism>
<proteinExistence type="predicted"/>
<dbReference type="InterPro" id="IPR007627">
    <property type="entry name" value="RNA_pol_sigma70_r2"/>
</dbReference>
<keyword evidence="2" id="KW-0731">Sigma factor</keyword>
<dbReference type="InterPro" id="IPR036388">
    <property type="entry name" value="WH-like_DNA-bd_sf"/>
</dbReference>
<dbReference type="Gene3D" id="1.10.10.10">
    <property type="entry name" value="Winged helix-like DNA-binding domain superfamily/Winged helix DNA-binding domain"/>
    <property type="match status" value="2"/>
</dbReference>
<name>A0ABP5SI81_9ACTN</name>
<sequence>MLAVPTPITEPPPEAERTPRPAPIPPAPPATGSNAPALTRLRLPRDTPFPTEQLLRARGRLPLEHPDRDVLRARAVEDNLPLAKRLARRYAGRGERYDDLRQVASLALVKAVDGYDPNRTTLFVSYAAPTIIGALKRHFRDTAWAMRVPRAVQELLLEIPAATEHLTQLRGRAPTSAELADHLHVAIDLLWAAVSAGQVYRLPSLNESVTGHDSAELIDLTGAVDPRYGAIDDHLTLGVLVSALPPRQRRILTMRFSEEMTQARIGAELGISPMHVSRLLREALAQLRAGLRN</sequence>
<dbReference type="PANTHER" id="PTHR30385:SF4">
    <property type="entry name" value="RNA POLYMERASE SIGMA-E FACTOR"/>
    <property type="match status" value="1"/>
</dbReference>
<feature type="domain" description="RNA polymerase sigma-70 region 2" evidence="6">
    <location>
        <begin position="76"/>
        <end position="144"/>
    </location>
</feature>
<dbReference type="Gene3D" id="1.20.120.1810">
    <property type="match status" value="1"/>
</dbReference>
<dbReference type="SUPFAM" id="SSF88946">
    <property type="entry name" value="Sigma2 domain of RNA polymerase sigma factors"/>
    <property type="match status" value="1"/>
</dbReference>
<evidence type="ECO:0000256" key="1">
    <source>
        <dbReference type="ARBA" id="ARBA00023015"/>
    </source>
</evidence>
<evidence type="ECO:0000313" key="9">
    <source>
        <dbReference type="Proteomes" id="UP001501444"/>
    </source>
</evidence>
<dbReference type="Proteomes" id="UP001501444">
    <property type="component" value="Unassembled WGS sequence"/>
</dbReference>
<dbReference type="Pfam" id="PF04545">
    <property type="entry name" value="Sigma70_r4"/>
    <property type="match status" value="1"/>
</dbReference>
<dbReference type="CDD" id="cd06171">
    <property type="entry name" value="Sigma70_r4"/>
    <property type="match status" value="1"/>
</dbReference>
<keyword evidence="1" id="KW-0805">Transcription regulation</keyword>
<dbReference type="PRINTS" id="PR00046">
    <property type="entry name" value="SIGMA70FCT"/>
</dbReference>
<dbReference type="EMBL" id="BAAARV010000006">
    <property type="protein sequence ID" value="GAA2331750.1"/>
    <property type="molecule type" value="Genomic_DNA"/>
</dbReference>
<protein>
    <submittedName>
        <fullName evidence="8">SigB/SigF/SigG family RNA polymerase sigma factor</fullName>
    </submittedName>
</protein>
<evidence type="ECO:0000256" key="4">
    <source>
        <dbReference type="ARBA" id="ARBA00023163"/>
    </source>
</evidence>